<sequence length="76" mass="8463">MSQRKNRFADAESVETLIHYIVGAASMCWEKVDKAGVFDDAKARSVADDGLERLRQLRGDIPDEISQVQAELQAGR</sequence>
<organism evidence="1 2">
    <name type="scientific">Gordonia phage Skog</name>
    <dbReference type="NCBI Taxonomy" id="2704033"/>
    <lineage>
        <taxon>Viruses</taxon>
        <taxon>Duplodnaviria</taxon>
        <taxon>Heunggongvirae</taxon>
        <taxon>Uroviricota</taxon>
        <taxon>Caudoviricetes</taxon>
        <taxon>Skogvirus</taxon>
        <taxon>Skogvirus Skog</taxon>
    </lineage>
</organism>
<evidence type="ECO:0000313" key="2">
    <source>
        <dbReference type="Proteomes" id="UP000503093"/>
    </source>
</evidence>
<protein>
    <submittedName>
        <fullName evidence="1">Uncharacterized protein</fullName>
    </submittedName>
</protein>
<reference evidence="1 2" key="1">
    <citation type="submission" date="2020-01" db="EMBL/GenBank/DDBJ databases">
        <authorList>
            <person name="Alvaro L.E."/>
            <person name="Baker K.N."/>
            <person name="Baxter I.S."/>
            <person name="Brown M.R."/>
            <person name="Driscoll K.D."/>
            <person name="Elrubaie J.M."/>
            <person name="Feith S.L."/>
            <person name="Indihar D.F."/>
            <person name="Knoch V.T."/>
            <person name="Koirtyohann K.M."/>
            <person name="Kratz M.A."/>
            <person name="Lear A.H."/>
            <person name="Lindblom K.E."/>
            <person name="Marcus E.R."/>
            <person name="Murphy M.E."/>
            <person name="Sensor R."/>
            <person name="Sherman S.J."/>
            <person name="Swift V.R."/>
            <person name="White K.E."/>
            <person name="Wills S.J."/>
            <person name="Gatt S.M."/>
            <person name="Lohbauer S.A."/>
            <person name="Power T.R."/>
            <person name="Rosales K.A."/>
            <person name="Sisson B.M."/>
            <person name="Isern S."/>
            <person name="Michael S.F."/>
            <person name="Sunnen C.N."/>
            <person name="Garlena R.A."/>
            <person name="Russell D.A."/>
            <person name="Pope W.H."/>
            <person name="Jacobs-Sera D."/>
            <person name="Hatfull G.F."/>
        </authorList>
    </citation>
    <scope>NUCLEOTIDE SEQUENCE [LARGE SCALE GENOMIC DNA]</scope>
</reference>
<dbReference type="GeneID" id="64766558"/>
<dbReference type="KEGG" id="vg:64766558"/>
<dbReference type="Proteomes" id="UP000503093">
    <property type="component" value="Segment"/>
</dbReference>
<gene>
    <name evidence="1" type="primary">76</name>
    <name evidence="1" type="ORF">SEA_SKOG_76</name>
</gene>
<accession>A0A6G6XJF8</accession>
<evidence type="ECO:0000313" key="1">
    <source>
        <dbReference type="EMBL" id="QIG58228.1"/>
    </source>
</evidence>
<keyword evidence="2" id="KW-1185">Reference proteome</keyword>
<name>A0A6G6XJF8_9CAUD</name>
<dbReference type="RefSeq" id="YP_010059326.1">
    <property type="nucleotide sequence ID" value="NC_054725.1"/>
</dbReference>
<proteinExistence type="predicted"/>
<dbReference type="EMBL" id="MN908687">
    <property type="protein sequence ID" value="QIG58228.1"/>
    <property type="molecule type" value="Genomic_DNA"/>
</dbReference>